<gene>
    <name evidence="6" type="ORF">A6R68_24059</name>
</gene>
<keyword evidence="7" id="KW-1185">Reference proteome</keyword>
<feature type="domain" description="RRM" evidence="5">
    <location>
        <begin position="52"/>
        <end position="85"/>
    </location>
</feature>
<dbReference type="Pfam" id="PF00076">
    <property type="entry name" value="RRM_1"/>
    <property type="match status" value="2"/>
</dbReference>
<evidence type="ECO:0000256" key="3">
    <source>
        <dbReference type="PROSITE-ProRule" id="PRU00176"/>
    </source>
</evidence>
<dbReference type="Proteomes" id="UP000092124">
    <property type="component" value="Unassembled WGS sequence"/>
</dbReference>
<sequence length="154" mass="17427">MAARGPAAPSRNPEIEAFLPPGPSTASLAPPVPRPLSTRRFRLNFVPLRSPFVSFERHEDAQKAVDEMNGKELNGKQIYVGRAQKKVEQQTELKRKFEQMKQDRITRYQGVNLYVKNLDDGIDDERLRKEFSPFGTITSAKVMMEGGRSKGFGF</sequence>
<proteinExistence type="predicted"/>
<feature type="region of interest" description="Disordered" evidence="4">
    <location>
        <begin position="1"/>
        <end position="34"/>
    </location>
</feature>
<dbReference type="PANTHER" id="PTHR24012">
    <property type="entry name" value="RNA BINDING PROTEIN"/>
    <property type="match status" value="1"/>
</dbReference>
<dbReference type="InterPro" id="IPR012677">
    <property type="entry name" value="Nucleotide-bd_a/b_plait_sf"/>
</dbReference>
<name>A0A1A6HUN6_NEOLE</name>
<dbReference type="GO" id="GO:0003723">
    <property type="term" value="F:RNA binding"/>
    <property type="evidence" value="ECO:0007669"/>
    <property type="project" value="UniProtKB-UniRule"/>
</dbReference>
<keyword evidence="1" id="KW-0677">Repeat</keyword>
<dbReference type="Gene3D" id="3.30.70.330">
    <property type="match status" value="2"/>
</dbReference>
<evidence type="ECO:0000256" key="2">
    <source>
        <dbReference type="ARBA" id="ARBA00022884"/>
    </source>
</evidence>
<keyword evidence="2 3" id="KW-0694">RNA-binding</keyword>
<dbReference type="PROSITE" id="PS50102">
    <property type="entry name" value="RRM"/>
    <property type="match status" value="2"/>
</dbReference>
<dbReference type="EMBL" id="LZPO01008549">
    <property type="protein sequence ID" value="OBS81951.1"/>
    <property type="molecule type" value="Genomic_DNA"/>
</dbReference>
<comment type="caution">
    <text evidence="6">The sequence shown here is derived from an EMBL/GenBank/DDBJ whole genome shotgun (WGS) entry which is preliminary data.</text>
</comment>
<organism evidence="6 7">
    <name type="scientific">Neotoma lepida</name>
    <name type="common">Desert woodrat</name>
    <dbReference type="NCBI Taxonomy" id="56216"/>
    <lineage>
        <taxon>Eukaryota</taxon>
        <taxon>Metazoa</taxon>
        <taxon>Chordata</taxon>
        <taxon>Craniata</taxon>
        <taxon>Vertebrata</taxon>
        <taxon>Euteleostomi</taxon>
        <taxon>Mammalia</taxon>
        <taxon>Eutheria</taxon>
        <taxon>Euarchontoglires</taxon>
        <taxon>Glires</taxon>
        <taxon>Rodentia</taxon>
        <taxon>Myomorpha</taxon>
        <taxon>Muroidea</taxon>
        <taxon>Cricetidae</taxon>
        <taxon>Neotominae</taxon>
        <taxon>Neotoma</taxon>
    </lineage>
</organism>
<evidence type="ECO:0000256" key="4">
    <source>
        <dbReference type="SAM" id="MobiDB-lite"/>
    </source>
</evidence>
<feature type="non-terminal residue" evidence="6">
    <location>
        <position position="154"/>
    </location>
</feature>
<dbReference type="AlphaFoldDB" id="A0A1A6HUN6"/>
<evidence type="ECO:0000259" key="5">
    <source>
        <dbReference type="PROSITE" id="PS50102"/>
    </source>
</evidence>
<dbReference type="OrthoDB" id="9832807at2759"/>
<evidence type="ECO:0000313" key="6">
    <source>
        <dbReference type="EMBL" id="OBS81951.1"/>
    </source>
</evidence>
<dbReference type="FunFam" id="3.30.70.330:FF:002261">
    <property type="match status" value="1"/>
</dbReference>
<evidence type="ECO:0000313" key="7">
    <source>
        <dbReference type="Proteomes" id="UP000092124"/>
    </source>
</evidence>
<dbReference type="STRING" id="56216.A0A1A6HUN6"/>
<feature type="domain" description="RRM" evidence="5">
    <location>
        <begin position="111"/>
        <end position="154"/>
    </location>
</feature>
<protein>
    <recommendedName>
        <fullName evidence="5">RRM domain-containing protein</fullName>
    </recommendedName>
</protein>
<dbReference type="InterPro" id="IPR000504">
    <property type="entry name" value="RRM_dom"/>
</dbReference>
<dbReference type="InterPro" id="IPR035979">
    <property type="entry name" value="RBD_domain_sf"/>
</dbReference>
<reference evidence="6 7" key="1">
    <citation type="submission" date="2016-06" db="EMBL/GenBank/DDBJ databases">
        <title>The Draft Genome Sequence and Annotation of the Desert Woodrat Neotoma lepida.</title>
        <authorList>
            <person name="Campbell M."/>
            <person name="Oakeson K.F."/>
            <person name="Yandell M."/>
            <person name="Halpert J.R."/>
            <person name="Dearing D."/>
        </authorList>
    </citation>
    <scope>NUCLEOTIDE SEQUENCE [LARGE SCALE GENOMIC DNA]</scope>
    <source>
        <strain evidence="6">417</strain>
        <tissue evidence="6">Liver</tissue>
    </source>
</reference>
<dbReference type="SUPFAM" id="SSF54928">
    <property type="entry name" value="RNA-binding domain, RBD"/>
    <property type="match status" value="1"/>
</dbReference>
<accession>A0A1A6HUN6</accession>
<evidence type="ECO:0000256" key="1">
    <source>
        <dbReference type="ARBA" id="ARBA00022737"/>
    </source>
</evidence>